<name>A0A151ZCY1_TIELA</name>
<dbReference type="AlphaFoldDB" id="A0A151ZCY1"/>
<keyword evidence="4" id="KW-0509">mRNA transport</keyword>
<keyword evidence="4" id="KW-0813">Transport</keyword>
<protein>
    <recommendedName>
        <fullName evidence="4">Nuclear pore protein</fullName>
    </recommendedName>
</protein>
<dbReference type="GO" id="GO:0005643">
    <property type="term" value="C:nuclear pore"/>
    <property type="evidence" value="ECO:0007669"/>
    <property type="project" value="UniProtKB-SubCell"/>
</dbReference>
<evidence type="ECO:0000256" key="1">
    <source>
        <dbReference type="ARBA" id="ARBA00004259"/>
    </source>
</evidence>
<reference evidence="5 6" key="1">
    <citation type="submission" date="2015-12" db="EMBL/GenBank/DDBJ databases">
        <title>Dictyostelia acquired genes for synthesis and detection of signals that induce cell-type specialization by lateral gene transfer from prokaryotes.</title>
        <authorList>
            <person name="Gloeckner G."/>
            <person name="Schaap P."/>
        </authorList>
    </citation>
    <scope>NUCLEOTIDE SEQUENCE [LARGE SCALE GENOMIC DNA]</scope>
    <source>
        <strain evidence="5 6">TK</strain>
    </source>
</reference>
<keyword evidence="4" id="KW-0811">Translocation</keyword>
<dbReference type="PANTHER" id="PTHR11225">
    <property type="entry name" value="NUCLEAR PORE COMPLEX PROTEIN NUP93 NUCLEOPORIN NUP93 DEAD EYE PROTEIN"/>
    <property type="match status" value="1"/>
</dbReference>
<dbReference type="GO" id="GO:0006606">
    <property type="term" value="P:protein import into nucleus"/>
    <property type="evidence" value="ECO:0007669"/>
    <property type="project" value="TreeGrafter"/>
</dbReference>
<dbReference type="EMBL" id="LODT01000034">
    <property type="protein sequence ID" value="KYQ91800.1"/>
    <property type="molecule type" value="Genomic_DNA"/>
</dbReference>
<keyword evidence="3 4" id="KW-0539">Nucleus</keyword>
<dbReference type="GO" id="GO:0016973">
    <property type="term" value="P:poly(A)+ mRNA export from nucleus"/>
    <property type="evidence" value="ECO:0007669"/>
    <property type="project" value="TreeGrafter"/>
</dbReference>
<sequence length="870" mass="99834">MNTEPNFDFQDIERQSAQTLNRLTSQNNNGFQVSIDRNLKEIDYSSRQLNESTLQKIDGLPSNKEITSKYNIDNKANAKNLSNISTSSFTEVKVVQTDVNEFLKANFEKMIWATIEQTQKQTLKQFEDNYERTTLSDWNKEKKRLEETLGQKFIKAKQSTDYFSGSFGPGQQSMYKQSTATGAVGGGASMMFGKSFGASQSMYAQSISVSPYTVSTYMSKEERTKLSLKMKQYADVVRQFMEYSKSSNMVSQQDRPRYQLVDNLSQVHCSDDHDIRIADSWKLIKMISEDTKKKSSSTPTPFSLNNNSSVNNSILTSSQLAMKTERYQTIISASLEFLQDQWYEFIKTKVPSNSNQSKPEDVIITFLQSNNPFPQIDQSKLSDKLKVEGNTNTQVSLYAVVYQLLRCGHYREAREILTRCAKDKVSDEITSALQLVIDGIQVPQDKKKALSSEARYSSDPFKTIVCQILSDGVNSQNKLATSVQDYLWWRLFMVKENQVQLQSVQEEINDHIKSNGSNFPDYDKFQWLLCTNQLESAIIFLWQLHPEDSIHFAIALQNSRLLNAILPQPPFSSNEICNSTCQNINFTALLKQYINKDFTPDIDKSEIFDYYMLIPDRDNRISAISDLIVSIGNERVKFIEDQSQLGLVTQQDWNDIISQSAIILESRNDYISSMDLWLIAQDLSRVLEIFNSKISPLLNSPLPERPKLLEYGYKSIEHMKSICSSRQEKSAHATFEKLLWLCEYFNLYQDNRYRDAMDKMDQIGLLPRDINSIDKKAQEYLTTSQHVTRNFSIILSSYIDILIKQYNLLNSSIGGTNFLNQVHRINDGILGEMSLIQQRATVIYTFTGKIDFQLPGNTLTQLMNFIFKTQ</sequence>
<dbReference type="FunCoup" id="A0A151ZCY1">
    <property type="interactions" value="644"/>
</dbReference>
<dbReference type="Pfam" id="PF04097">
    <property type="entry name" value="Nic96"/>
    <property type="match status" value="1"/>
</dbReference>
<dbReference type="PANTHER" id="PTHR11225:SF4">
    <property type="entry name" value="NUCLEAR PORE COMPLEX PROTEIN NUP93"/>
    <property type="match status" value="1"/>
</dbReference>
<proteinExistence type="inferred from homology"/>
<evidence type="ECO:0000256" key="3">
    <source>
        <dbReference type="ARBA" id="ARBA00023242"/>
    </source>
</evidence>
<keyword evidence="4" id="KW-0653">Protein transport</keyword>
<keyword evidence="4" id="KW-0472">Membrane</keyword>
<gene>
    <name evidence="5" type="ORF">DLAC_07595</name>
</gene>
<comment type="similarity">
    <text evidence="2 4">Belongs to the nucleoporin interacting component (NIC) family.</text>
</comment>
<accession>A0A151ZCY1</accession>
<dbReference type="GO" id="GO:0017056">
    <property type="term" value="F:structural constituent of nuclear pore"/>
    <property type="evidence" value="ECO:0007669"/>
    <property type="project" value="InterPro"/>
</dbReference>
<evidence type="ECO:0000256" key="4">
    <source>
        <dbReference type="RuleBase" id="RU364035"/>
    </source>
</evidence>
<evidence type="ECO:0000313" key="5">
    <source>
        <dbReference type="EMBL" id="KYQ91800.1"/>
    </source>
</evidence>
<evidence type="ECO:0000256" key="2">
    <source>
        <dbReference type="ARBA" id="ARBA00010186"/>
    </source>
</evidence>
<dbReference type="STRING" id="361077.A0A151ZCY1"/>
<dbReference type="OMA" id="FIQDLIW"/>
<organism evidence="5 6">
    <name type="scientific">Tieghemostelium lacteum</name>
    <name type="common">Slime mold</name>
    <name type="synonym">Dictyostelium lacteum</name>
    <dbReference type="NCBI Taxonomy" id="361077"/>
    <lineage>
        <taxon>Eukaryota</taxon>
        <taxon>Amoebozoa</taxon>
        <taxon>Evosea</taxon>
        <taxon>Eumycetozoa</taxon>
        <taxon>Dictyostelia</taxon>
        <taxon>Dictyosteliales</taxon>
        <taxon>Raperosteliaceae</taxon>
        <taxon>Tieghemostelium</taxon>
    </lineage>
</organism>
<dbReference type="InParanoid" id="A0A151ZCY1"/>
<keyword evidence="6" id="KW-1185">Reference proteome</keyword>
<dbReference type="InterPro" id="IPR007231">
    <property type="entry name" value="Nucleoporin_int_Nup93/Nic96"/>
</dbReference>
<comment type="subcellular location">
    <subcellularLocation>
        <location evidence="1">Nucleus envelope</location>
    </subcellularLocation>
    <subcellularLocation>
        <location evidence="4">Nucleus</location>
        <location evidence="4">Nuclear pore complex</location>
    </subcellularLocation>
</comment>
<comment type="caution">
    <text evidence="5">The sequence shown here is derived from an EMBL/GenBank/DDBJ whole genome shotgun (WGS) entry which is preliminary data.</text>
</comment>
<dbReference type="Proteomes" id="UP000076078">
    <property type="component" value="Unassembled WGS sequence"/>
</dbReference>
<dbReference type="OrthoDB" id="1918363at2759"/>
<keyword evidence="4" id="KW-0906">Nuclear pore complex</keyword>
<evidence type="ECO:0000313" key="6">
    <source>
        <dbReference type="Proteomes" id="UP000076078"/>
    </source>
</evidence>